<reference evidence="2 3" key="1">
    <citation type="journal article" date="2023" name="Insect Mol. Biol.">
        <title>Genome sequencing provides insights into the evolution of gene families encoding plant cell wall-degrading enzymes in longhorned beetles.</title>
        <authorList>
            <person name="Shin N.R."/>
            <person name="Okamura Y."/>
            <person name="Kirsch R."/>
            <person name="Pauchet Y."/>
        </authorList>
    </citation>
    <scope>NUCLEOTIDE SEQUENCE [LARGE SCALE GENOMIC DNA]</scope>
    <source>
        <strain evidence="2">EAD_L_NR</strain>
    </source>
</reference>
<feature type="region of interest" description="Disordered" evidence="1">
    <location>
        <begin position="363"/>
        <end position="388"/>
    </location>
</feature>
<organism evidence="2 3">
    <name type="scientific">Exocentrus adspersus</name>
    <dbReference type="NCBI Taxonomy" id="1586481"/>
    <lineage>
        <taxon>Eukaryota</taxon>
        <taxon>Metazoa</taxon>
        <taxon>Ecdysozoa</taxon>
        <taxon>Arthropoda</taxon>
        <taxon>Hexapoda</taxon>
        <taxon>Insecta</taxon>
        <taxon>Pterygota</taxon>
        <taxon>Neoptera</taxon>
        <taxon>Endopterygota</taxon>
        <taxon>Coleoptera</taxon>
        <taxon>Polyphaga</taxon>
        <taxon>Cucujiformia</taxon>
        <taxon>Chrysomeloidea</taxon>
        <taxon>Cerambycidae</taxon>
        <taxon>Lamiinae</taxon>
        <taxon>Acanthocinini</taxon>
        <taxon>Exocentrus</taxon>
    </lineage>
</organism>
<gene>
    <name evidence="2" type="ORF">NQ315_012661</name>
</gene>
<comment type="caution">
    <text evidence="2">The sequence shown here is derived from an EMBL/GenBank/DDBJ whole genome shotgun (WGS) entry which is preliminary data.</text>
</comment>
<dbReference type="EMBL" id="JANEYG010000035">
    <property type="protein sequence ID" value="KAJ8917169.1"/>
    <property type="molecule type" value="Genomic_DNA"/>
</dbReference>
<feature type="region of interest" description="Disordered" evidence="1">
    <location>
        <begin position="593"/>
        <end position="696"/>
    </location>
</feature>
<feature type="region of interest" description="Disordered" evidence="1">
    <location>
        <begin position="529"/>
        <end position="553"/>
    </location>
</feature>
<feature type="compositionally biased region" description="Low complexity" evidence="1">
    <location>
        <begin position="425"/>
        <end position="436"/>
    </location>
</feature>
<evidence type="ECO:0000313" key="2">
    <source>
        <dbReference type="EMBL" id="KAJ8917169.1"/>
    </source>
</evidence>
<feature type="region of interest" description="Disordered" evidence="1">
    <location>
        <begin position="974"/>
        <end position="1005"/>
    </location>
</feature>
<feature type="compositionally biased region" description="Basic residues" evidence="1">
    <location>
        <begin position="240"/>
        <end position="253"/>
    </location>
</feature>
<feature type="compositionally biased region" description="Low complexity" evidence="1">
    <location>
        <begin position="663"/>
        <end position="682"/>
    </location>
</feature>
<feature type="compositionally biased region" description="Basic and acidic residues" evidence="1">
    <location>
        <begin position="227"/>
        <end position="239"/>
    </location>
</feature>
<feature type="region of interest" description="Disordered" evidence="1">
    <location>
        <begin position="405"/>
        <end position="493"/>
    </location>
</feature>
<name>A0AAV8VSG4_9CUCU</name>
<proteinExistence type="predicted"/>
<feature type="compositionally biased region" description="Low complexity" evidence="1">
    <location>
        <begin position="446"/>
        <end position="463"/>
    </location>
</feature>
<dbReference type="Proteomes" id="UP001159042">
    <property type="component" value="Unassembled WGS sequence"/>
</dbReference>
<feature type="compositionally biased region" description="Basic and acidic residues" evidence="1">
    <location>
        <begin position="363"/>
        <end position="375"/>
    </location>
</feature>
<evidence type="ECO:0000313" key="3">
    <source>
        <dbReference type="Proteomes" id="UP001159042"/>
    </source>
</evidence>
<feature type="compositionally biased region" description="Low complexity" evidence="1">
    <location>
        <begin position="607"/>
        <end position="617"/>
    </location>
</feature>
<evidence type="ECO:0000256" key="1">
    <source>
        <dbReference type="SAM" id="MobiDB-lite"/>
    </source>
</evidence>
<sequence length="1187" mass="130560">MWPRTGASVDYYKRFLYGPTLGAIVTNIKTRCLITESDICSFALLKDHYASKHEPDTKLFLPETRPAALRALYDAATKTPVHLMRQLDRWRRDGHRTSRFFLCTPVLGAKRKRIRGNIDIDIETRMPAAVEELRRWTSDEALGDMTVTPDCASRITAAVTDGDTIDATVVSDDEGIDHKLPSPEEQLQVVALRQWRCRFPAEIVAVDVSGKSFDRMSVQRRSAMHHGTADKETDGDAKRLRTRSRKPRSRRRNTLAGTDHKEIRDALTAGEEASSPTLDKTEPSAAVVGAVCRSKSSDVLRVGSKKESPETKKSHFNTLKQWGKSRYDKFMNKSSESNTACGKKDDDIDNFKVYETITSKRKRDFEKERRTHERNSSISSSDKSSINLPISSTLSSVMNIAVKLRESSAQRRQRRSGSNKDEPHSSSGNWSASSESGRASIGSEITCTTHPKSTTSATTSSNSLNHQPGSVNSRRRFNANTSTSSSVTSEGTLTPDIIHDLHEDGETSSVYSCDTEGYYTSFHMDSGLKTLKEEDSPPTPLHSTTAFSNSSSNNTVLSAENEYELFGKGSTSTTTSSAGTVCTTLRASESNKSLMLGPAVPERKSSLSKLSNKSAESSLERDFSDKTGTVKRSPGSTKPTVVALIHKKNQQGDVSPDSGHNTSSSPIESISSPNGVRSGSDFEFSESSDMEGPERIERIRVKTTINSSRIPSMCVITPQHSDDESVASEFNYKRKLAEKNDRNLELPLKPATADSNELKSTDSDKENFNIQQKIISTNVNGTNKFSLVNVNPVSGYATVELIDQPDSIISAKKVEANKSIRAPSPSGGTVTIKEDSSKAVQPIIKSSLLPLNNVLGRLKTNLANLAHKRDRSKSPASVNKVPDDELFDSGEYVTIADVRNNNQKAPGTVEEVTYVNNDVVNNKLSSVLSGKVKDAEYVSLNDLPGTENVDSLERKRQGARVMLDAEGKVVYSSDSLKRRKGAHTTFEPGPNVKPANSPSPSPLPVHRVPKAVRPVTRPLSPQSDKYVIRASSATAELVRMPPSTIVAPNARPTSSRSGAYVHVQDAGRPPSPTQQRGKYPYRKIKRSDSYRSASNAPLTLKLLTDELEKLDIEDRIEKEIANELWRERINYPASVSPEMCAKRCHVYGRAHAQQVLLASPSRKVRVPMDGEERIRVLAASVADTEIW</sequence>
<accession>A0AAV8VSG4</accession>
<evidence type="ECO:0008006" key="4">
    <source>
        <dbReference type="Google" id="ProtNLM"/>
    </source>
</evidence>
<keyword evidence="3" id="KW-1185">Reference proteome</keyword>
<protein>
    <recommendedName>
        <fullName evidence="4">Wiskott-Aldrich syndrome protein family member</fullName>
    </recommendedName>
</protein>
<feature type="compositionally biased region" description="Low complexity" evidence="1">
    <location>
        <begin position="481"/>
        <end position="493"/>
    </location>
</feature>
<feature type="compositionally biased region" description="Low complexity" evidence="1">
    <location>
        <begin position="543"/>
        <end position="553"/>
    </location>
</feature>
<feature type="region of interest" description="Disordered" evidence="1">
    <location>
        <begin position="218"/>
        <end position="284"/>
    </location>
</feature>
<feature type="compositionally biased region" description="Low complexity" evidence="1">
    <location>
        <begin position="376"/>
        <end position="388"/>
    </location>
</feature>
<dbReference type="AlphaFoldDB" id="A0AAV8VSG4"/>